<dbReference type="EMBL" id="FQXR01000004">
    <property type="protein sequence ID" value="SHH74185.1"/>
    <property type="molecule type" value="Genomic_DNA"/>
</dbReference>
<evidence type="ECO:0000256" key="1">
    <source>
        <dbReference type="ARBA" id="ARBA00022729"/>
    </source>
</evidence>
<dbReference type="STRING" id="1123281.SAMN02745180_00887"/>
<sequence length="979" mass="111937">MLKRLIPILIAIAILMSSIVSADGFREKEDNINLLIIHSKDSSNYLDVYQNYNQSLIPNLKLESISIDRVGNMDLSKYHIVYLDKSIKGKDDFKANKHMLMSYVRNGGYLFLENSFYDEFPKEFIGVSGFGKLENFPTYVKYPEVKENFKGIQELFKTFHDEINSFYDPNTLNSLNLGVGFVPSTAKPLATSGELTLLGINNVGSGCVFLSSGIIPNEDFITGFDMKAKDKSQSYFNYTFATGNYLFRNEFVSTVSKEIYGYSVEKVLGTYGRPAMAWQNHFEVLSAVKNGSMEKWIDVLKEYDEIPSYSLARSLFEWGSWKESIIAHTNVGTTGKPAFIGEEENSHYSSGKHLETEKDYVSIATYPQYKNLYAEIELPYRAYPDLGDLNGDGTLDIVSGSANGYVYVFLGKEDGEGLQYENREFLNNENEKPINVGSYSAPILYDLNRDGKLDLIVGNQNGQIISFINIGDMKFKKDKILLEEKNFQNVSPTIGDLDGDGVEDLILGNSKGELYFYKGKKNEDGLVFDKKGMKFNVKLDSYSAPRIVDYDGDGKVEIVVGSKDGYIKVYKNRFPKLVDSGYIEGKTLNPFKNKSLWGGYYSVPAFGDINKDGRIDLLVGQIEFGLPKPIDSSIFPYKKQLENAIDYANKNYIEFYPHTYFHSYKSYTQERKELELHKEAFEYYGIPWEKLGTNQHTWRINNISPTQSFHSEIQEGIKWNSGFRPSQKAGEPSLSRDYIWAMPFYLSNGEKVEDFILFNPAPNIPIHESAYKSISSLDLPITYFYHMEYAVQEEKGLKDLRYKASFLNNLRNKYDYNFMTENQMFETFSSVMNGDVHISRVEKDGKISFTFTPSNANENVLGIKFEPGEALEDKDFFVDGDIYIRKGKNLYIGLNRKVNLIEGKVEDSPHIERVNVPVDIQYEEEYMEIKLKKKGLQQVKIYAPKGIEVLNEDFEIKNEGNSYIFTRYGDETTLKLKLE</sequence>
<dbReference type="InterPro" id="IPR028994">
    <property type="entry name" value="Integrin_alpha_N"/>
</dbReference>
<keyword evidence="2" id="KW-0325">Glycoprotein</keyword>
<accession>A0A1M5VG86</accession>
<keyword evidence="1 3" id="KW-0732">Signal</keyword>
<dbReference type="InterPro" id="IPR000413">
    <property type="entry name" value="Integrin_alpha"/>
</dbReference>
<dbReference type="InterPro" id="IPR013517">
    <property type="entry name" value="FG-GAP"/>
</dbReference>
<evidence type="ECO:0000256" key="3">
    <source>
        <dbReference type="SAM" id="SignalP"/>
    </source>
</evidence>
<dbReference type="GO" id="GO:0007155">
    <property type="term" value="P:cell adhesion"/>
    <property type="evidence" value="ECO:0007669"/>
    <property type="project" value="InterPro"/>
</dbReference>
<reference evidence="4 5" key="1">
    <citation type="submission" date="2016-11" db="EMBL/GenBank/DDBJ databases">
        <authorList>
            <person name="Jaros S."/>
            <person name="Januszkiewicz K."/>
            <person name="Wedrychowicz H."/>
        </authorList>
    </citation>
    <scope>NUCLEOTIDE SEQUENCE [LARGE SCALE GENOMIC DNA]</scope>
    <source>
        <strain evidence="4 5">DSM 13106</strain>
    </source>
</reference>
<feature type="chain" id="PRO_5012793567" evidence="3">
    <location>
        <begin position="23"/>
        <end position="979"/>
    </location>
</feature>
<dbReference type="Pfam" id="PF13517">
    <property type="entry name" value="FG-GAP_3"/>
    <property type="match status" value="2"/>
</dbReference>
<feature type="signal peptide" evidence="3">
    <location>
        <begin position="1"/>
        <end position="22"/>
    </location>
</feature>
<evidence type="ECO:0000313" key="5">
    <source>
        <dbReference type="Proteomes" id="UP000184389"/>
    </source>
</evidence>
<dbReference type="SUPFAM" id="SSF69318">
    <property type="entry name" value="Integrin alpha N-terminal domain"/>
    <property type="match status" value="1"/>
</dbReference>
<organism evidence="4 5">
    <name type="scientific">Sporanaerobacter acetigenes DSM 13106</name>
    <dbReference type="NCBI Taxonomy" id="1123281"/>
    <lineage>
        <taxon>Bacteria</taxon>
        <taxon>Bacillati</taxon>
        <taxon>Bacillota</taxon>
        <taxon>Tissierellia</taxon>
        <taxon>Tissierellales</taxon>
        <taxon>Sporanaerobacteraceae</taxon>
        <taxon>Sporanaerobacter</taxon>
    </lineage>
</organism>
<dbReference type="AlphaFoldDB" id="A0A1M5VG86"/>
<evidence type="ECO:0000256" key="2">
    <source>
        <dbReference type="ARBA" id="ARBA00023180"/>
    </source>
</evidence>
<dbReference type="RefSeq" id="WP_072743512.1">
    <property type="nucleotide sequence ID" value="NZ_FQXR01000004.1"/>
</dbReference>
<dbReference type="Proteomes" id="UP000184389">
    <property type="component" value="Unassembled WGS sequence"/>
</dbReference>
<protein>
    <submittedName>
        <fullName evidence="4">Repeat domain-containing protein</fullName>
    </submittedName>
</protein>
<dbReference type="OrthoDB" id="9816120at2"/>
<dbReference type="PRINTS" id="PR01185">
    <property type="entry name" value="INTEGRINA"/>
</dbReference>
<keyword evidence="5" id="KW-1185">Reference proteome</keyword>
<dbReference type="GO" id="GO:0008305">
    <property type="term" value="C:integrin complex"/>
    <property type="evidence" value="ECO:0007669"/>
    <property type="project" value="InterPro"/>
</dbReference>
<proteinExistence type="predicted"/>
<evidence type="ECO:0000313" key="4">
    <source>
        <dbReference type="EMBL" id="SHH74185.1"/>
    </source>
</evidence>
<dbReference type="PANTHER" id="PTHR44103">
    <property type="entry name" value="PROPROTEIN CONVERTASE P"/>
    <property type="match status" value="1"/>
</dbReference>
<dbReference type="PANTHER" id="PTHR44103:SF1">
    <property type="entry name" value="PROPROTEIN CONVERTASE P"/>
    <property type="match status" value="1"/>
</dbReference>
<name>A0A1M5VG86_9FIRM</name>
<dbReference type="Gene3D" id="2.130.10.130">
    <property type="entry name" value="Integrin alpha, N-terminal"/>
    <property type="match status" value="2"/>
</dbReference>
<gene>
    <name evidence="4" type="ORF">SAMN02745180_00887</name>
</gene>